<evidence type="ECO:0008006" key="3">
    <source>
        <dbReference type="Google" id="ProtNLM"/>
    </source>
</evidence>
<dbReference type="InterPro" id="IPR037479">
    <property type="entry name" value="Tauto_MSAD"/>
</dbReference>
<reference evidence="1 2" key="1">
    <citation type="journal article" date="2019" name="Emerg. Microbes Infect.">
        <title>Comprehensive subspecies identification of 175 nontuberculous mycobacteria species based on 7547 genomic profiles.</title>
        <authorList>
            <person name="Matsumoto Y."/>
            <person name="Kinjo T."/>
            <person name="Motooka D."/>
            <person name="Nabeya D."/>
            <person name="Jung N."/>
            <person name="Uechi K."/>
            <person name="Horii T."/>
            <person name="Iida T."/>
            <person name="Fujita J."/>
            <person name="Nakamura S."/>
        </authorList>
    </citation>
    <scope>NUCLEOTIDE SEQUENCE [LARGE SCALE GENOMIC DNA]</scope>
    <source>
        <strain evidence="1 2">JCM 15296</strain>
    </source>
</reference>
<name>A0ABN5YMA3_9MYCO</name>
<evidence type="ECO:0000313" key="1">
    <source>
        <dbReference type="EMBL" id="BBX82753.1"/>
    </source>
</evidence>
<dbReference type="Proteomes" id="UP000465609">
    <property type="component" value="Chromosome"/>
</dbReference>
<dbReference type="Pfam" id="PF14552">
    <property type="entry name" value="Tautomerase_2"/>
    <property type="match status" value="1"/>
</dbReference>
<dbReference type="PANTHER" id="PTHR38460:SF1">
    <property type="entry name" value="TAUTOMERASE YOLI-RELATED"/>
    <property type="match status" value="1"/>
</dbReference>
<dbReference type="Gene3D" id="3.30.429.10">
    <property type="entry name" value="Macrophage Migration Inhibitory Factor"/>
    <property type="match status" value="1"/>
</dbReference>
<gene>
    <name evidence="1" type="ORF">MAUB_06260</name>
</gene>
<sequence>MRYGGSSVTIWAMPSSLIEVRRQYRQADEAAIIDAVHDALVAAFHIPVGDKHVRLLVHEPHRFSHAPQLAHPERYTLVTIDCFAGRSVDAKRALYREIAGRLAAFGIPADHVTILLRESALENWGIRGGHAACDVNLGFDVNV</sequence>
<dbReference type="PANTHER" id="PTHR38460">
    <property type="entry name" value="TAUTOMERASE YOLI-RELATED"/>
    <property type="match status" value="1"/>
</dbReference>
<proteinExistence type="predicted"/>
<accession>A0ABN5YMA3</accession>
<dbReference type="SUPFAM" id="SSF55331">
    <property type="entry name" value="Tautomerase/MIF"/>
    <property type="match status" value="1"/>
</dbReference>
<keyword evidence="2" id="KW-1185">Reference proteome</keyword>
<organism evidence="1 2">
    <name type="scientific">Mycolicibacterium aubagnense</name>
    <dbReference type="NCBI Taxonomy" id="319707"/>
    <lineage>
        <taxon>Bacteria</taxon>
        <taxon>Bacillati</taxon>
        <taxon>Actinomycetota</taxon>
        <taxon>Actinomycetes</taxon>
        <taxon>Mycobacteriales</taxon>
        <taxon>Mycobacteriaceae</taxon>
        <taxon>Mycolicibacterium</taxon>
    </lineage>
</organism>
<evidence type="ECO:0000313" key="2">
    <source>
        <dbReference type="Proteomes" id="UP000465609"/>
    </source>
</evidence>
<protein>
    <recommendedName>
        <fullName evidence="3">Tautomerase</fullName>
    </recommendedName>
</protein>
<dbReference type="EMBL" id="AP022577">
    <property type="protein sequence ID" value="BBX82753.1"/>
    <property type="molecule type" value="Genomic_DNA"/>
</dbReference>
<dbReference type="InterPro" id="IPR014347">
    <property type="entry name" value="Tautomerase/MIF_sf"/>
</dbReference>